<gene>
    <name evidence="1" type="ORF">C9Z68_14860</name>
</gene>
<comment type="caution">
    <text evidence="1">The sequence shown here is derived from an EMBL/GenBank/DDBJ whole genome shotgun (WGS) entry which is preliminary data.</text>
</comment>
<name>A0A2A6Q5N2_ECOLX</name>
<organism evidence="1 2">
    <name type="scientific">Escherichia coli</name>
    <dbReference type="NCBI Taxonomy" id="562"/>
    <lineage>
        <taxon>Bacteria</taxon>
        <taxon>Pseudomonadati</taxon>
        <taxon>Pseudomonadota</taxon>
        <taxon>Gammaproteobacteria</taxon>
        <taxon>Enterobacterales</taxon>
        <taxon>Enterobacteriaceae</taxon>
        <taxon>Escherichia</taxon>
    </lineage>
</organism>
<dbReference type="PROSITE" id="PS51257">
    <property type="entry name" value="PROKAR_LIPOPROTEIN"/>
    <property type="match status" value="1"/>
</dbReference>
<evidence type="ECO:0000313" key="2">
    <source>
        <dbReference type="Proteomes" id="UP000309937"/>
    </source>
</evidence>
<proteinExistence type="predicted"/>
<protein>
    <submittedName>
        <fullName evidence="1">Uncharacterized protein</fullName>
    </submittedName>
</protein>
<dbReference type="AlphaFoldDB" id="A0A2A6Q5N2"/>
<dbReference type="EMBL" id="RRGJ01000020">
    <property type="protein sequence ID" value="TJQ13100.1"/>
    <property type="molecule type" value="Genomic_DNA"/>
</dbReference>
<dbReference type="Proteomes" id="UP000309937">
    <property type="component" value="Unassembled WGS sequence"/>
</dbReference>
<sequence length="351" mass="39039">MMNLINRIALTSLALMFTGCTAGKIDSAKALTQMHIAKSDKYKKRPGWTALVRLGIDDCEAYKSGGGSLFKWDGLTCDDKSIIQAVNSKPQTIPVFYAAYHEYGGNGVGELSRFDNSSKTGEEASKILVNLAIALSNPAKVDAIYTDYGNDRWSMGLVTVNESDFKTSLATFAQERDKLASEYQKLRNENQKRYRAERDERIKREKEESKASEKTIDLVLWQNPTAEQQMIVDALHTIKFTIRNDGVAYANGRWFMSIAGLEFFRNSLDLSMKSCSDAGAYVGETALNRACVQGIARSIVEWGKTASDRTISDGAWNAAALDGSINYNPVKYEILFLHWAGMARVYSARGY</sequence>
<reference evidence="1 2" key="1">
    <citation type="submission" date="2018-12" db="EMBL/GenBank/DDBJ databases">
        <title>Food and Water Safety Consortium.</title>
        <authorList>
            <person name="Tyson S."/>
            <person name="Peterson C.-L."/>
            <person name="Olson A."/>
            <person name="Tyler S."/>
            <person name="Cabral J."/>
            <person name="Lynch T."/>
            <person name="Knox N."/>
            <person name="Van Domselaar G."/>
            <person name="Graham M."/>
        </authorList>
    </citation>
    <scope>NUCLEOTIDE SEQUENCE [LARGE SCALE GENOMIC DNA]</scope>
    <source>
        <strain evidence="1 2">FWSEC0118</strain>
    </source>
</reference>
<evidence type="ECO:0000313" key="1">
    <source>
        <dbReference type="EMBL" id="TJQ13100.1"/>
    </source>
</evidence>
<accession>A0A2A6Q5N2</accession>